<dbReference type="EMBL" id="BAAAGS010000010">
    <property type="protein sequence ID" value="GAA0521817.1"/>
    <property type="molecule type" value="Genomic_DNA"/>
</dbReference>
<dbReference type="InterPro" id="IPR001365">
    <property type="entry name" value="A_deaminase_dom"/>
</dbReference>
<keyword evidence="4" id="KW-0378">Hydrolase</keyword>
<dbReference type="NCBIfam" id="TIGR01430">
    <property type="entry name" value="aden_deam"/>
    <property type="match status" value="1"/>
</dbReference>
<dbReference type="SUPFAM" id="SSF51556">
    <property type="entry name" value="Metallo-dependent hydrolases"/>
    <property type="match status" value="1"/>
</dbReference>
<accession>A0ABP3MNC3</accession>
<dbReference type="PANTHER" id="PTHR43114">
    <property type="entry name" value="ADENINE DEAMINASE"/>
    <property type="match status" value="1"/>
</dbReference>
<evidence type="ECO:0000256" key="4">
    <source>
        <dbReference type="ARBA" id="ARBA00022801"/>
    </source>
</evidence>
<keyword evidence="5" id="KW-0862">Zinc</keyword>
<evidence type="ECO:0000313" key="7">
    <source>
        <dbReference type="EMBL" id="GAA0521817.1"/>
    </source>
</evidence>
<sequence>MSSASIDQFIAALPKVELHVHLEGSMQPPLLLALAEKHAVAGFSRSLREIREWYEYRDFPHFLDVYRRAVEVLRDEEDFAALAFDTARNLAAQNVRYAEVHFSLSDHLLRDIPAPVVFAGIEHGRKRAERESGIRIRWIPDFAGDYGAEAGERTLDAVLAHGPQTVLGFGVGGLEVERDQFREVFARARAAGLHSLPHAGETRGPDRVWSAIRALGAERIGHGIGSVADAELIAHLRDTQLPVDVSPTSNLRTGAVRALTQESSGAPWQSRGTEHPLPWMLEEGLLVTLNSDDPPMFGTDLNGEYRAAHRMGLDRAALTRLARNGVRASFLPERDKTALLAEIDAVDPRQSQR</sequence>
<dbReference type="InterPro" id="IPR006330">
    <property type="entry name" value="Ado/ade_deaminase"/>
</dbReference>
<proteinExistence type="inferred from homology"/>
<dbReference type="PANTHER" id="PTHR43114:SF6">
    <property type="entry name" value="ADENINE DEAMINASE"/>
    <property type="match status" value="1"/>
</dbReference>
<evidence type="ECO:0000256" key="3">
    <source>
        <dbReference type="ARBA" id="ARBA00022723"/>
    </source>
</evidence>
<comment type="cofactor">
    <cofactor evidence="1">
        <name>Zn(2+)</name>
        <dbReference type="ChEBI" id="CHEBI:29105"/>
    </cofactor>
</comment>
<keyword evidence="3" id="KW-0479">Metal-binding</keyword>
<dbReference type="InterPro" id="IPR032466">
    <property type="entry name" value="Metal_Hydrolase"/>
</dbReference>
<evidence type="ECO:0000256" key="2">
    <source>
        <dbReference type="ARBA" id="ARBA00006676"/>
    </source>
</evidence>
<dbReference type="Proteomes" id="UP001500729">
    <property type="component" value="Unassembled WGS sequence"/>
</dbReference>
<organism evidence="7 8">
    <name type="scientific">Saccharopolyspora erythraea</name>
    <name type="common">Streptomyces erythraeus</name>
    <dbReference type="NCBI Taxonomy" id="1836"/>
    <lineage>
        <taxon>Bacteria</taxon>
        <taxon>Bacillati</taxon>
        <taxon>Actinomycetota</taxon>
        <taxon>Actinomycetes</taxon>
        <taxon>Pseudonocardiales</taxon>
        <taxon>Pseudonocardiaceae</taxon>
        <taxon>Saccharopolyspora</taxon>
    </lineage>
</organism>
<feature type="domain" description="Adenosine deaminase" evidence="6">
    <location>
        <begin position="14"/>
        <end position="345"/>
    </location>
</feature>
<evidence type="ECO:0000313" key="8">
    <source>
        <dbReference type="Proteomes" id="UP001500729"/>
    </source>
</evidence>
<comment type="similarity">
    <text evidence="2">Belongs to the metallo-dependent hydrolases superfamily. Adenosine and AMP deaminases family.</text>
</comment>
<keyword evidence="8" id="KW-1185">Reference proteome</keyword>
<evidence type="ECO:0000256" key="5">
    <source>
        <dbReference type="ARBA" id="ARBA00022833"/>
    </source>
</evidence>
<name>A0ABP3MNC3_SACER</name>
<gene>
    <name evidence="7" type="primary">add_1</name>
    <name evidence="7" type="ORF">GCM10009533_21180</name>
</gene>
<evidence type="ECO:0000256" key="1">
    <source>
        <dbReference type="ARBA" id="ARBA00001947"/>
    </source>
</evidence>
<reference evidence="8" key="1">
    <citation type="journal article" date="2019" name="Int. J. Syst. Evol. Microbiol.">
        <title>The Global Catalogue of Microorganisms (GCM) 10K type strain sequencing project: providing services to taxonomists for standard genome sequencing and annotation.</title>
        <authorList>
            <consortium name="The Broad Institute Genomics Platform"/>
            <consortium name="The Broad Institute Genome Sequencing Center for Infectious Disease"/>
            <person name="Wu L."/>
            <person name="Ma J."/>
        </authorList>
    </citation>
    <scope>NUCLEOTIDE SEQUENCE [LARGE SCALE GENOMIC DNA]</scope>
    <source>
        <strain evidence="8">JCM 10303</strain>
    </source>
</reference>
<protein>
    <submittedName>
        <fullName evidence="7">Adenosine deaminase</fullName>
    </submittedName>
</protein>
<evidence type="ECO:0000259" key="6">
    <source>
        <dbReference type="Pfam" id="PF00962"/>
    </source>
</evidence>
<dbReference type="Pfam" id="PF00962">
    <property type="entry name" value="A_deaminase"/>
    <property type="match status" value="1"/>
</dbReference>
<dbReference type="Gene3D" id="3.20.20.140">
    <property type="entry name" value="Metal-dependent hydrolases"/>
    <property type="match status" value="1"/>
</dbReference>
<dbReference type="RefSeq" id="WP_009942942.1">
    <property type="nucleotide sequence ID" value="NZ_BAAAGS010000010.1"/>
</dbReference>
<comment type="caution">
    <text evidence="7">The sequence shown here is derived from an EMBL/GenBank/DDBJ whole genome shotgun (WGS) entry which is preliminary data.</text>
</comment>